<dbReference type="RefSeq" id="WP_085759951.1">
    <property type="nucleotide sequence ID" value="NZ_CP019343.1"/>
</dbReference>
<gene>
    <name evidence="2" type="ORF">BST96_17580</name>
</gene>
<dbReference type="Pfam" id="PF13584">
    <property type="entry name" value="BatD"/>
    <property type="match status" value="1"/>
</dbReference>
<dbReference type="AlphaFoldDB" id="A0A1X9NCK1"/>
<dbReference type="KEGG" id="osg:BST96_17580"/>
<reference evidence="2 3" key="1">
    <citation type="submission" date="2016-11" db="EMBL/GenBank/DDBJ databases">
        <title>Trade-off between light-utilization and light-protection in marine flavobacteria.</title>
        <authorList>
            <person name="Kumagai Y."/>
        </authorList>
    </citation>
    <scope>NUCLEOTIDE SEQUENCE [LARGE SCALE GENOMIC DNA]</scope>
    <source>
        <strain evidence="2 3">NBRC 107125</strain>
    </source>
</reference>
<dbReference type="PANTHER" id="PTHR40940:SF1">
    <property type="entry name" value="PROTEIN BATD"/>
    <property type="match status" value="1"/>
</dbReference>
<dbReference type="Proteomes" id="UP000193450">
    <property type="component" value="Chromosome"/>
</dbReference>
<dbReference type="PANTHER" id="PTHR40940">
    <property type="entry name" value="PROTEIN BATD-RELATED"/>
    <property type="match status" value="1"/>
</dbReference>
<proteinExistence type="predicted"/>
<keyword evidence="3" id="KW-1185">Reference proteome</keyword>
<evidence type="ECO:0000256" key="1">
    <source>
        <dbReference type="SAM" id="SignalP"/>
    </source>
</evidence>
<sequence length="296" mass="32711">MIVRLLAALLLIMPSLLQAVTIDELHNSGQLAVSYTIVDKDAITQYQPVMMEIEVSTDRWFASGSRVERFDIQDAIVYRSSQTSTNSSRTVAGTTRALQLWTLVFYPQKSGALTIPKLRLFVSLNTEGNNIVEGYLTLDSQTITVNTPAAMNGVDHWLAANNLTINERYDGLKDSYKPGDAITRTISLRIEGSPAMMLPAIEFPEQKGLALYQVPPKVSESSNRGQLIGTRVEQFIITIEAEGSYQLPGYQYYWWNLQSQQQKLLALEPLAFATDGAGTASVITEPGPLLKDYPGS</sequence>
<feature type="signal peptide" evidence="1">
    <location>
        <begin position="1"/>
        <end position="19"/>
    </location>
</feature>
<evidence type="ECO:0008006" key="4">
    <source>
        <dbReference type="Google" id="ProtNLM"/>
    </source>
</evidence>
<organism evidence="2 3">
    <name type="scientific">Oceanicoccus sagamiensis</name>
    <dbReference type="NCBI Taxonomy" id="716816"/>
    <lineage>
        <taxon>Bacteria</taxon>
        <taxon>Pseudomonadati</taxon>
        <taxon>Pseudomonadota</taxon>
        <taxon>Gammaproteobacteria</taxon>
        <taxon>Cellvibrionales</taxon>
        <taxon>Spongiibacteraceae</taxon>
        <taxon>Oceanicoccus</taxon>
    </lineage>
</organism>
<evidence type="ECO:0000313" key="2">
    <source>
        <dbReference type="EMBL" id="ARN75758.1"/>
    </source>
</evidence>
<protein>
    <recommendedName>
        <fullName evidence="4">Protein BatD</fullName>
    </recommendedName>
</protein>
<keyword evidence="1" id="KW-0732">Signal</keyword>
<dbReference type="STRING" id="716816.BST96_17580"/>
<dbReference type="OrthoDB" id="5293418at2"/>
<name>A0A1X9NCK1_9GAMM</name>
<evidence type="ECO:0000313" key="3">
    <source>
        <dbReference type="Proteomes" id="UP000193450"/>
    </source>
</evidence>
<feature type="chain" id="PRO_5013321939" description="Protein BatD" evidence="1">
    <location>
        <begin position="20"/>
        <end position="296"/>
    </location>
</feature>
<dbReference type="EMBL" id="CP019343">
    <property type="protein sequence ID" value="ARN75758.1"/>
    <property type="molecule type" value="Genomic_DNA"/>
</dbReference>
<dbReference type="InterPro" id="IPR025738">
    <property type="entry name" value="BatD"/>
</dbReference>
<accession>A0A1X9NCK1</accession>